<dbReference type="SUPFAM" id="SSF55486">
    <property type="entry name" value="Metalloproteases ('zincins'), catalytic domain"/>
    <property type="match status" value="1"/>
</dbReference>
<evidence type="ECO:0000313" key="4">
    <source>
        <dbReference type="EMBL" id="BBR37576.1"/>
    </source>
</evidence>
<evidence type="ECO:0000256" key="2">
    <source>
        <dbReference type="ARBA" id="ARBA00022525"/>
    </source>
</evidence>
<sequence length="313" mass="35568">MKKSLILSKIFILLLLGVASYVRGCDIYALLEEMEFPDDIDTIFELKIEMARQSGGTYYRDDFIRYLEDLNPAFKVDAELTLEQLQWAKAVMDAGTLKRLSSGMGMVDVNTKSTVPISEAKYLVGKELAKLDPIILSTNWNLNSVGRVIVTNDNVTTYWTHLKGVPVRGHPDGVTWDSIPGAGSPDGENELVIALTKNNKGEWTIPKGNHGSSNLVIHEFAHTLDKLVGQRLDGRKLSKDPEFYRNWYNDYQSGKITEQYYLQPENNYENALEESFAEGFAKYFENNGRVTSYDWPYISSYIGNYLMKKLKDK</sequence>
<keyword evidence="2" id="KW-0964">Secreted</keyword>
<dbReference type="Gene3D" id="3.40.390.10">
    <property type="entry name" value="Collagenase (Catalytic Domain)"/>
    <property type="match status" value="1"/>
</dbReference>
<feature type="domain" description="ATLF-like" evidence="3">
    <location>
        <begin position="98"/>
        <end position="311"/>
    </location>
</feature>
<dbReference type="InterPro" id="IPR047568">
    <property type="entry name" value="ATLF-like_dom"/>
</dbReference>
<reference evidence="4 5" key="1">
    <citation type="submission" date="2019-12" db="EMBL/GenBank/DDBJ databases">
        <title>complete genome sequences of Aeromonas veronii str. WP3-W19-ESBL-03 isolated from wastewater treatment plant effluent.</title>
        <authorList>
            <person name="Sekizuka T."/>
            <person name="Itokawa K."/>
            <person name="Yatsu K."/>
            <person name="Inamine Y."/>
            <person name="Kuroda M."/>
        </authorList>
    </citation>
    <scope>NUCLEOTIDE SEQUENCE [LARGE SCALE GENOMIC DNA]</scope>
    <source>
        <strain evidence="4 5">WP3-W19-ESBL-03</strain>
    </source>
</reference>
<evidence type="ECO:0000256" key="1">
    <source>
        <dbReference type="ARBA" id="ARBA00004613"/>
    </source>
</evidence>
<dbReference type="InterPro" id="IPR024079">
    <property type="entry name" value="MetalloPept_cat_dom_sf"/>
</dbReference>
<dbReference type="GO" id="GO:0008237">
    <property type="term" value="F:metallopeptidase activity"/>
    <property type="evidence" value="ECO:0007669"/>
    <property type="project" value="InterPro"/>
</dbReference>
<accession>A0A6S5BZ87</accession>
<dbReference type="GO" id="GO:0005576">
    <property type="term" value="C:extracellular region"/>
    <property type="evidence" value="ECO:0007669"/>
    <property type="project" value="UniProtKB-SubCell"/>
</dbReference>
<gene>
    <name evidence="4" type="ORF">WP3W19E03_01010</name>
</gene>
<evidence type="ECO:0000259" key="3">
    <source>
        <dbReference type="PROSITE" id="PS51995"/>
    </source>
</evidence>
<comment type="subcellular location">
    <subcellularLocation>
        <location evidence="1">Secreted</location>
    </subcellularLocation>
</comment>
<dbReference type="AlphaFoldDB" id="A0A6S5BZ87"/>
<protein>
    <recommendedName>
        <fullName evidence="3">ATLF-like domain-containing protein</fullName>
    </recommendedName>
</protein>
<dbReference type="Proteomes" id="UP000515442">
    <property type="component" value="Chromosome"/>
</dbReference>
<organism evidence="4 5">
    <name type="scientific">Aeromonas veronii</name>
    <dbReference type="NCBI Taxonomy" id="654"/>
    <lineage>
        <taxon>Bacteria</taxon>
        <taxon>Pseudomonadati</taxon>
        <taxon>Pseudomonadota</taxon>
        <taxon>Gammaproteobacteria</taxon>
        <taxon>Aeromonadales</taxon>
        <taxon>Aeromonadaceae</taxon>
        <taxon>Aeromonas</taxon>
    </lineage>
</organism>
<dbReference type="RefSeq" id="WP_024945503.1">
    <property type="nucleotide sequence ID" value="NZ_AP022038.1"/>
</dbReference>
<proteinExistence type="predicted"/>
<dbReference type="EMBL" id="AP022038">
    <property type="protein sequence ID" value="BBR37576.1"/>
    <property type="molecule type" value="Genomic_DNA"/>
</dbReference>
<dbReference type="PROSITE" id="PS51995">
    <property type="entry name" value="ATLF"/>
    <property type="match status" value="1"/>
</dbReference>
<dbReference type="Pfam" id="PF07737">
    <property type="entry name" value="ATLF"/>
    <property type="match status" value="1"/>
</dbReference>
<dbReference type="InterPro" id="IPR014781">
    <property type="entry name" value="Anthrax_toxin_lethal/edema_N/C"/>
</dbReference>
<name>A0A6S5BZ87_AERVE</name>
<evidence type="ECO:0000313" key="5">
    <source>
        <dbReference type="Proteomes" id="UP000515442"/>
    </source>
</evidence>